<proteinExistence type="predicted"/>
<keyword evidence="2" id="KW-1185">Reference proteome</keyword>
<comment type="caution">
    <text evidence="1">The sequence shown here is derived from an EMBL/GenBank/DDBJ whole genome shotgun (WGS) entry which is preliminary data.</text>
</comment>
<reference evidence="1 2" key="1">
    <citation type="submission" date="2022-06" db="EMBL/GenBank/DDBJ databases">
        <title>Rhizosaccharibacter gen. nov. sp. nov. KSS12, endophytic bacteria isolated from sugarcane.</title>
        <authorList>
            <person name="Pitiwittayakul N."/>
        </authorList>
    </citation>
    <scope>NUCLEOTIDE SEQUENCE [LARGE SCALE GENOMIC DNA]</scope>
    <source>
        <strain evidence="1 2">KSS12</strain>
    </source>
</reference>
<sequence length="101" mass="11250">MLAPDGGKAAWPSLCVAIRDGAFTAERSYEWFNLHAMRHEVVARLPGHRGFTVLPRRWAVKRTFGWFTDWGGLLRDRAGRLDVVATCAAMRAATKAPINPT</sequence>
<dbReference type="EMBL" id="JAMZEJ010000007">
    <property type="protein sequence ID" value="MCQ8241629.1"/>
    <property type="molecule type" value="Genomic_DNA"/>
</dbReference>
<organism evidence="1 2">
    <name type="scientific">Rhizosaccharibacter radicis</name>
    <dbReference type="NCBI Taxonomy" id="2782605"/>
    <lineage>
        <taxon>Bacteria</taxon>
        <taxon>Pseudomonadati</taxon>
        <taxon>Pseudomonadota</taxon>
        <taxon>Alphaproteobacteria</taxon>
        <taxon>Acetobacterales</taxon>
        <taxon>Acetobacteraceae</taxon>
        <taxon>Rhizosaccharibacter</taxon>
    </lineage>
</organism>
<dbReference type="PANTHER" id="PTHR30007:SF0">
    <property type="entry name" value="TRANSPOSASE"/>
    <property type="match status" value="1"/>
</dbReference>
<dbReference type="PANTHER" id="PTHR30007">
    <property type="entry name" value="PHP DOMAIN PROTEIN"/>
    <property type="match status" value="1"/>
</dbReference>
<dbReference type="Proteomes" id="UP001524547">
    <property type="component" value="Unassembled WGS sequence"/>
</dbReference>
<evidence type="ECO:0008006" key="3">
    <source>
        <dbReference type="Google" id="ProtNLM"/>
    </source>
</evidence>
<name>A0ABT1VZ63_9PROT</name>
<dbReference type="RefSeq" id="WP_422920374.1">
    <property type="nucleotide sequence ID" value="NZ_JAMZEJ010000007.1"/>
</dbReference>
<protein>
    <recommendedName>
        <fullName evidence="3">Transposase DDE domain-containing protein</fullName>
    </recommendedName>
</protein>
<evidence type="ECO:0000313" key="1">
    <source>
        <dbReference type="EMBL" id="MCQ8241629.1"/>
    </source>
</evidence>
<gene>
    <name evidence="1" type="ORF">NFI88_12355</name>
</gene>
<accession>A0ABT1VZ63</accession>
<evidence type="ECO:0000313" key="2">
    <source>
        <dbReference type="Proteomes" id="UP001524547"/>
    </source>
</evidence>